<protein>
    <submittedName>
        <fullName evidence="1">Uncharacterized protein</fullName>
    </submittedName>
</protein>
<keyword evidence="2" id="KW-1185">Reference proteome</keyword>
<evidence type="ECO:0000313" key="1">
    <source>
        <dbReference type="EMBL" id="MBC2676916.1"/>
    </source>
</evidence>
<dbReference type="AlphaFoldDB" id="A0A7X1G279"/>
<comment type="caution">
    <text evidence="1">The sequence shown here is derived from an EMBL/GenBank/DDBJ whole genome shotgun (WGS) entry which is preliminary data.</text>
</comment>
<sequence length="169" mass="18161">MSLPLIMLGGIPIVLDAGAPDQSDNPLLGESVIRLSGGEGVKMTHWGKAAGTISGQGWMPPGLDGLDYSQPLELRLTAQESMVSNAQILVLPSTPRDDWAPWAFALVGARWVEAPCMMDGLVVTIEKMVGATKYMAQWMPVYNVFASKPPKTQSSGQGSFGWTIAWEEV</sequence>
<gene>
    <name evidence="1" type="ORF">H7993_00800</name>
</gene>
<proteinExistence type="predicted"/>
<organism evidence="1 2">
    <name type="scientific">Pseudomonas baltica</name>
    <dbReference type="NCBI Taxonomy" id="2762576"/>
    <lineage>
        <taxon>Bacteria</taxon>
        <taxon>Pseudomonadati</taxon>
        <taxon>Pseudomonadota</taxon>
        <taxon>Gammaproteobacteria</taxon>
        <taxon>Pseudomonadales</taxon>
        <taxon>Pseudomonadaceae</taxon>
        <taxon>Pseudomonas</taxon>
    </lineage>
</organism>
<dbReference type="EMBL" id="JACMYH010000001">
    <property type="protein sequence ID" value="MBC2676916.1"/>
    <property type="molecule type" value="Genomic_DNA"/>
</dbReference>
<accession>A0A7X1G279</accession>
<name>A0A7X1G279_9PSED</name>
<evidence type="ECO:0000313" key="2">
    <source>
        <dbReference type="Proteomes" id="UP000546173"/>
    </source>
</evidence>
<dbReference type="RefSeq" id="WP_185793103.1">
    <property type="nucleotide sequence ID" value="NZ_JACMYH010000001.1"/>
</dbReference>
<dbReference type="Proteomes" id="UP000546173">
    <property type="component" value="Unassembled WGS sequence"/>
</dbReference>
<reference evidence="1 2" key="1">
    <citation type="submission" date="2020-08" db="EMBL/GenBank/DDBJ databases">
        <title>Pseudomonas sp. nov.</title>
        <authorList>
            <person name="Gieschler S."/>
            <person name="Fiedler G."/>
            <person name="Brinks E."/>
            <person name="Boehnlein C."/>
            <person name="Franz C.M.A.P."/>
            <person name="Kabisch J."/>
        </authorList>
    </citation>
    <scope>NUCLEOTIDE SEQUENCE [LARGE SCALE GENOMIC DNA]</scope>
    <source>
        <strain evidence="1 2">MBT-2</strain>
    </source>
</reference>